<evidence type="ECO:0000313" key="1">
    <source>
        <dbReference type="EMBL" id="PWE40279.1"/>
    </source>
</evidence>
<name>A0A2U2D236_9PSED</name>
<evidence type="ECO:0000313" key="2">
    <source>
        <dbReference type="Proteomes" id="UP000245056"/>
    </source>
</evidence>
<organism evidence="1 2">
    <name type="scientific">Pseudomonas prosekii</name>
    <dbReference type="NCBI Taxonomy" id="1148509"/>
    <lineage>
        <taxon>Bacteria</taxon>
        <taxon>Pseudomonadati</taxon>
        <taxon>Pseudomonadota</taxon>
        <taxon>Gammaproteobacteria</taxon>
        <taxon>Pseudomonadales</taxon>
        <taxon>Pseudomonadaceae</taxon>
        <taxon>Pseudomonas</taxon>
    </lineage>
</organism>
<dbReference type="AlphaFoldDB" id="A0A2U2D236"/>
<dbReference type="Proteomes" id="UP000245056">
    <property type="component" value="Unassembled WGS sequence"/>
</dbReference>
<dbReference type="EMBL" id="QFAW01000046">
    <property type="protein sequence ID" value="PWE40279.1"/>
    <property type="molecule type" value="Genomic_DNA"/>
</dbReference>
<dbReference type="OrthoDB" id="6878605at2"/>
<comment type="caution">
    <text evidence="1">The sequence shown here is derived from an EMBL/GenBank/DDBJ whole genome shotgun (WGS) entry which is preliminary data.</text>
</comment>
<gene>
    <name evidence="1" type="ORF">C9I49_24285</name>
</gene>
<reference evidence="1 2" key="1">
    <citation type="submission" date="2018-05" db="EMBL/GenBank/DDBJ databases">
        <title>Genome sequences of two Antarctic strains of Pseudomonas prosekii: insights into adaptation to extreme conditions.</title>
        <authorList>
            <person name="Snopkova K."/>
            <person name="Dufkova K."/>
            <person name="Cejkova D."/>
            <person name="Sedlacek I."/>
            <person name="Smajs D."/>
        </authorList>
    </citation>
    <scope>NUCLEOTIDE SEQUENCE [LARGE SCALE GENOMIC DNA]</scope>
    <source>
        <strain evidence="1 2">P2673</strain>
    </source>
</reference>
<sequence>MNGYGLRKEYGEAPFELSHIAPVRGRASIGLFRADNLVIAPMSLNRSHSTKYYSGGASIPRADLLPRFAVSEDAKVSEVVQRVIKLIGEDVVEAVVQSRKIKPSKRQALYSWLVEHLDPANPDHTEHLKTIETASARILANVKRELEGKEPARDFRAWLDYHNDTSVLLSEWERIGKAYRPELLPALERIQFLFANTNSRFSYNFAFDVIDLRLVFDMLHGQPVHTVTSIIDAMYAKALASPVKYQPTEALVSVVGQPLRASLSVTESFLEGLDDCTPYIAPNAFYVDSVSVEREVELPPF</sequence>
<proteinExistence type="predicted"/>
<protein>
    <submittedName>
        <fullName evidence="1">Uncharacterized protein</fullName>
    </submittedName>
</protein>
<accession>A0A2U2D236</accession>